<reference evidence="6" key="1">
    <citation type="journal article" date="2021" name="PeerJ">
        <title>Extensive microbial diversity within the chicken gut microbiome revealed by metagenomics and culture.</title>
        <authorList>
            <person name="Gilroy R."/>
            <person name="Ravi A."/>
            <person name="Getino M."/>
            <person name="Pursley I."/>
            <person name="Horton D.L."/>
            <person name="Alikhan N.F."/>
            <person name="Baker D."/>
            <person name="Gharbi K."/>
            <person name="Hall N."/>
            <person name="Watson M."/>
            <person name="Adriaenssens E.M."/>
            <person name="Foster-Nyarko E."/>
            <person name="Jarju S."/>
            <person name="Secka A."/>
            <person name="Antonio M."/>
            <person name="Oren A."/>
            <person name="Chaudhuri R.R."/>
            <person name="La Ragione R."/>
            <person name="Hildebrand F."/>
            <person name="Pallen M.J."/>
        </authorList>
    </citation>
    <scope>NUCLEOTIDE SEQUENCE</scope>
    <source>
        <strain evidence="6">CHK193-4272</strain>
    </source>
</reference>
<evidence type="ECO:0000256" key="3">
    <source>
        <dbReference type="ARBA" id="ARBA00022989"/>
    </source>
</evidence>
<evidence type="ECO:0000313" key="6">
    <source>
        <dbReference type="EMBL" id="HIV62692.1"/>
    </source>
</evidence>
<evidence type="ECO:0000256" key="5">
    <source>
        <dbReference type="SAM" id="Phobius"/>
    </source>
</evidence>
<dbReference type="EMBL" id="DXIE01000044">
    <property type="protein sequence ID" value="HIV62692.1"/>
    <property type="molecule type" value="Genomic_DNA"/>
</dbReference>
<name>A0A9D1PKD0_9FIRM</name>
<gene>
    <name evidence="6" type="ORF">H9746_07630</name>
</gene>
<evidence type="ECO:0000256" key="4">
    <source>
        <dbReference type="ARBA" id="ARBA00023136"/>
    </source>
</evidence>
<dbReference type="PANTHER" id="PTHR37306">
    <property type="entry name" value="COLICIN V PRODUCTION PROTEIN"/>
    <property type="match status" value="1"/>
</dbReference>
<dbReference type="PANTHER" id="PTHR37306:SF1">
    <property type="entry name" value="COLICIN V PRODUCTION PROTEIN"/>
    <property type="match status" value="1"/>
</dbReference>
<keyword evidence="3 5" id="KW-1133">Transmembrane helix</keyword>
<feature type="transmembrane region" description="Helical" evidence="5">
    <location>
        <begin position="20"/>
        <end position="44"/>
    </location>
</feature>
<keyword evidence="4 5" id="KW-0472">Membrane</keyword>
<evidence type="ECO:0000313" key="7">
    <source>
        <dbReference type="Proteomes" id="UP000886808"/>
    </source>
</evidence>
<dbReference type="Proteomes" id="UP000886808">
    <property type="component" value="Unassembled WGS sequence"/>
</dbReference>
<evidence type="ECO:0000256" key="2">
    <source>
        <dbReference type="ARBA" id="ARBA00022692"/>
    </source>
</evidence>
<proteinExistence type="predicted"/>
<feature type="transmembrane region" description="Helical" evidence="5">
    <location>
        <begin position="163"/>
        <end position="182"/>
    </location>
</feature>
<feature type="transmembrane region" description="Helical" evidence="5">
    <location>
        <begin position="122"/>
        <end position="142"/>
    </location>
</feature>
<sequence length="217" mass="23524">MNELSLESFNNLDLINNLSFLKNILNLTDIIIVLVVIYGAIIGYKKGLVRTVVGSIRAIVSMFGATIISRIIAPQIAPQIVTPIVNEVFKTQLGEVTNLAPEIATQIQNNILQIATPIAQSIAFSVVFFISMFIINFVLSLFTRTMNMLTKIPVISTLNRVCGLVLGAAVAIILCIAALYLLKKFAPEIFGVNGYLSPQNVAKTSITAYLLGLLPSV</sequence>
<protein>
    <submittedName>
        <fullName evidence="6">CvpA family protein</fullName>
    </submittedName>
</protein>
<dbReference type="GO" id="GO:0009403">
    <property type="term" value="P:toxin biosynthetic process"/>
    <property type="evidence" value="ECO:0007669"/>
    <property type="project" value="InterPro"/>
</dbReference>
<dbReference type="Pfam" id="PF02674">
    <property type="entry name" value="Colicin_V"/>
    <property type="match status" value="1"/>
</dbReference>
<comment type="caution">
    <text evidence="6">The sequence shown here is derived from an EMBL/GenBank/DDBJ whole genome shotgun (WGS) entry which is preliminary data.</text>
</comment>
<feature type="transmembrane region" description="Helical" evidence="5">
    <location>
        <begin position="56"/>
        <end position="73"/>
    </location>
</feature>
<reference evidence="6" key="2">
    <citation type="submission" date="2021-04" db="EMBL/GenBank/DDBJ databases">
        <authorList>
            <person name="Gilroy R."/>
        </authorList>
    </citation>
    <scope>NUCLEOTIDE SEQUENCE</scope>
    <source>
        <strain evidence="6">CHK193-4272</strain>
    </source>
</reference>
<accession>A0A9D1PKD0</accession>
<keyword evidence="2 5" id="KW-0812">Transmembrane</keyword>
<dbReference type="AlphaFoldDB" id="A0A9D1PKD0"/>
<dbReference type="InterPro" id="IPR003825">
    <property type="entry name" value="Colicin-V_CvpA"/>
</dbReference>
<dbReference type="GO" id="GO:0016020">
    <property type="term" value="C:membrane"/>
    <property type="evidence" value="ECO:0007669"/>
    <property type="project" value="UniProtKB-SubCell"/>
</dbReference>
<organism evidence="6 7">
    <name type="scientific">Candidatus Butyricicoccus avistercoris</name>
    <dbReference type="NCBI Taxonomy" id="2838518"/>
    <lineage>
        <taxon>Bacteria</taxon>
        <taxon>Bacillati</taxon>
        <taxon>Bacillota</taxon>
        <taxon>Clostridia</taxon>
        <taxon>Eubacteriales</taxon>
        <taxon>Butyricicoccaceae</taxon>
        <taxon>Butyricicoccus</taxon>
    </lineage>
</organism>
<evidence type="ECO:0000256" key="1">
    <source>
        <dbReference type="ARBA" id="ARBA00004141"/>
    </source>
</evidence>
<comment type="subcellular location">
    <subcellularLocation>
        <location evidence="1">Membrane</location>
        <topology evidence="1">Multi-pass membrane protein</topology>
    </subcellularLocation>
</comment>